<comment type="caution">
    <text evidence="2">The sequence shown here is derived from an EMBL/GenBank/DDBJ whole genome shotgun (WGS) entry which is preliminary data.</text>
</comment>
<keyword evidence="1" id="KW-0732">Signal</keyword>
<dbReference type="EMBL" id="BSPB01000015">
    <property type="protein sequence ID" value="GLS14793.1"/>
    <property type="molecule type" value="Genomic_DNA"/>
</dbReference>
<feature type="signal peptide" evidence="1">
    <location>
        <begin position="1"/>
        <end position="20"/>
    </location>
</feature>
<organism evidence="2 3">
    <name type="scientific">Hydrogenophaga electricum</name>
    <dbReference type="NCBI Taxonomy" id="1230953"/>
    <lineage>
        <taxon>Bacteria</taxon>
        <taxon>Pseudomonadati</taxon>
        <taxon>Pseudomonadota</taxon>
        <taxon>Betaproteobacteria</taxon>
        <taxon>Burkholderiales</taxon>
        <taxon>Comamonadaceae</taxon>
        <taxon>Hydrogenophaga</taxon>
    </lineage>
</organism>
<name>A0ABQ6C368_9BURK</name>
<dbReference type="Proteomes" id="UP001156903">
    <property type="component" value="Unassembled WGS sequence"/>
</dbReference>
<evidence type="ECO:0000313" key="2">
    <source>
        <dbReference type="EMBL" id="GLS14793.1"/>
    </source>
</evidence>
<keyword evidence="3" id="KW-1185">Reference proteome</keyword>
<evidence type="ECO:0000313" key="3">
    <source>
        <dbReference type="Proteomes" id="UP001156903"/>
    </source>
</evidence>
<evidence type="ECO:0008006" key="4">
    <source>
        <dbReference type="Google" id="ProtNLM"/>
    </source>
</evidence>
<evidence type="ECO:0000256" key="1">
    <source>
        <dbReference type="SAM" id="SignalP"/>
    </source>
</evidence>
<protein>
    <recommendedName>
        <fullName evidence="4">C-type lysozyme inhibitor domain-containing protein</fullName>
    </recommendedName>
</protein>
<dbReference type="RefSeq" id="WP_284307855.1">
    <property type="nucleotide sequence ID" value="NZ_BSPB01000015.1"/>
</dbReference>
<proteinExistence type="predicted"/>
<sequence length="116" mass="12679">MKTGWWALAAATLSGGPALARAPSAPGPVQTVRWVCEAVYQPSRAVWPRTVELAHDAQRVTAVRIDGQAVYTFLVEGTTVFTSQDNERIQFDTAALSWRSDFRGLAQSQGRCEPTD</sequence>
<feature type="chain" id="PRO_5046811144" description="C-type lysozyme inhibitor domain-containing protein" evidence="1">
    <location>
        <begin position="21"/>
        <end position="116"/>
    </location>
</feature>
<gene>
    <name evidence="2" type="ORF">GCM10007935_22250</name>
</gene>
<accession>A0ABQ6C368</accession>
<reference evidence="3" key="1">
    <citation type="journal article" date="2019" name="Int. J. Syst. Evol. Microbiol.">
        <title>The Global Catalogue of Microorganisms (GCM) 10K type strain sequencing project: providing services to taxonomists for standard genome sequencing and annotation.</title>
        <authorList>
            <consortium name="The Broad Institute Genomics Platform"/>
            <consortium name="The Broad Institute Genome Sequencing Center for Infectious Disease"/>
            <person name="Wu L."/>
            <person name="Ma J."/>
        </authorList>
    </citation>
    <scope>NUCLEOTIDE SEQUENCE [LARGE SCALE GENOMIC DNA]</scope>
    <source>
        <strain evidence="3">NBRC 109341</strain>
    </source>
</reference>